<sequence length="611" mass="64030">MPNPPADPAGPCLSVWAVTRVGAKSAAKYGIGAWPLGLRLALGAGAALGAGTAGSLAYARAGGTGADILRDLAVGWAYAGAGLVAWWRRPANRTGPLMVAEGVTWFIGNLQGTSVPALFAVGAWWEALNMAVLAHLVLTFPDGRTTSTRTRLLIRFSYGLVAAGGLLRAMTYDPARAPDATYLDCRGCGPNPLLVDGATGLFEPIDLAYRGGALVISALLAVAVVHRWRRASAARRRALLPAWIAIGIALAFVAWDVVLLTVPGLSGFGADLVLLLSDLAQIAVPLAFLGGLLRMRLRRAEVGGLVIEVGADPTPARMRDVLARVLGDSSLRLGLWQHDRGGRGGYVDQGGRTVRAEGPRASRVDSARGTPLAVLDHDPALAEDPELLAAVGAALRLGLENAWLRTEAKEVTSRIVRAADDERRRLERDLHDGAQARIVFALMALRRVSKGVADHPDAKVRDSVAEVEQSLRLALEELRGLAHGIHPAVLTREGLAPALAELARQAELPVVVAAEPGRYDPVVETTAYFTVCETLANAAKHARAEAVSVSARRHGSTLVVETVDDGIGGADSARGTGLRGLADRIAAVDGVLRVHSPAGGGTRVRAELPCG</sequence>
<dbReference type="SUPFAM" id="SSF55874">
    <property type="entry name" value="ATPase domain of HSP90 chaperone/DNA topoisomerase II/histidine kinase"/>
    <property type="match status" value="1"/>
</dbReference>
<dbReference type="PANTHER" id="PTHR24421">
    <property type="entry name" value="NITRATE/NITRITE SENSOR PROTEIN NARX-RELATED"/>
    <property type="match status" value="1"/>
</dbReference>
<keyword evidence="9" id="KW-0812">Transmembrane</keyword>
<protein>
    <recommendedName>
        <fullName evidence="2">histidine kinase</fullName>
        <ecNumber evidence="2">2.7.13.3</ecNumber>
    </recommendedName>
</protein>
<dbReference type="Pfam" id="PF07730">
    <property type="entry name" value="HisKA_3"/>
    <property type="match status" value="1"/>
</dbReference>
<feature type="transmembrane region" description="Helical" evidence="9">
    <location>
        <begin position="117"/>
        <end position="140"/>
    </location>
</feature>
<keyword evidence="8" id="KW-0902">Two-component regulatory system</keyword>
<evidence type="ECO:0000256" key="9">
    <source>
        <dbReference type="SAM" id="Phobius"/>
    </source>
</evidence>
<feature type="transmembrane region" description="Helical" evidence="9">
    <location>
        <begin position="71"/>
        <end position="88"/>
    </location>
</feature>
<keyword evidence="9" id="KW-0472">Membrane</keyword>
<organism evidence="11 12">
    <name type="scientific">Streptomyces boluensis</name>
    <dbReference type="NCBI Taxonomy" id="1775135"/>
    <lineage>
        <taxon>Bacteria</taxon>
        <taxon>Bacillati</taxon>
        <taxon>Actinomycetota</taxon>
        <taxon>Actinomycetes</taxon>
        <taxon>Kitasatosporales</taxon>
        <taxon>Streptomycetaceae</taxon>
        <taxon>Streptomyces</taxon>
    </lineage>
</organism>
<feature type="transmembrane region" description="Helical" evidence="9">
    <location>
        <begin position="207"/>
        <end position="226"/>
    </location>
</feature>
<dbReference type="CDD" id="cd16917">
    <property type="entry name" value="HATPase_UhpB-NarQ-NarX-like"/>
    <property type="match status" value="1"/>
</dbReference>
<evidence type="ECO:0000259" key="10">
    <source>
        <dbReference type="Pfam" id="PF07730"/>
    </source>
</evidence>
<accession>A0A964XKV4</accession>
<comment type="caution">
    <text evidence="11">The sequence shown here is derived from an EMBL/GenBank/DDBJ whole genome shotgun (WGS) entry which is preliminary data.</text>
</comment>
<evidence type="ECO:0000256" key="4">
    <source>
        <dbReference type="ARBA" id="ARBA00022679"/>
    </source>
</evidence>
<comment type="catalytic activity">
    <reaction evidence="1">
        <text>ATP + protein L-histidine = ADP + protein N-phospho-L-histidine.</text>
        <dbReference type="EC" id="2.7.13.3"/>
    </reaction>
</comment>
<evidence type="ECO:0000256" key="3">
    <source>
        <dbReference type="ARBA" id="ARBA00022553"/>
    </source>
</evidence>
<dbReference type="EMBL" id="JAAAHS010000041">
    <property type="protein sequence ID" value="NBE51456.1"/>
    <property type="molecule type" value="Genomic_DNA"/>
</dbReference>
<keyword evidence="6" id="KW-0418">Kinase</keyword>
<evidence type="ECO:0000256" key="2">
    <source>
        <dbReference type="ARBA" id="ARBA00012438"/>
    </source>
</evidence>
<dbReference type="GO" id="GO:0005524">
    <property type="term" value="F:ATP binding"/>
    <property type="evidence" value="ECO:0007669"/>
    <property type="project" value="UniProtKB-KW"/>
</dbReference>
<feature type="transmembrane region" description="Helical" evidence="9">
    <location>
        <begin position="238"/>
        <end position="260"/>
    </location>
</feature>
<evidence type="ECO:0000256" key="7">
    <source>
        <dbReference type="ARBA" id="ARBA00022840"/>
    </source>
</evidence>
<keyword evidence="12" id="KW-1185">Reference proteome</keyword>
<name>A0A964XKV4_9ACTN</name>
<dbReference type="GO" id="GO:0000155">
    <property type="term" value="F:phosphorelay sensor kinase activity"/>
    <property type="evidence" value="ECO:0007669"/>
    <property type="project" value="InterPro"/>
</dbReference>
<dbReference type="PANTHER" id="PTHR24421:SF10">
    <property type="entry name" value="NITRATE_NITRITE SENSOR PROTEIN NARQ"/>
    <property type="match status" value="1"/>
</dbReference>
<evidence type="ECO:0000256" key="5">
    <source>
        <dbReference type="ARBA" id="ARBA00022741"/>
    </source>
</evidence>
<evidence type="ECO:0000313" key="12">
    <source>
        <dbReference type="Proteomes" id="UP000598297"/>
    </source>
</evidence>
<dbReference type="AlphaFoldDB" id="A0A964XKV4"/>
<feature type="domain" description="Signal transduction histidine kinase subgroup 3 dimerisation and phosphoacceptor" evidence="10">
    <location>
        <begin position="422"/>
        <end position="490"/>
    </location>
</feature>
<keyword evidence="4" id="KW-0808">Transferase</keyword>
<reference evidence="11" key="1">
    <citation type="submission" date="2020-01" db="EMBL/GenBank/DDBJ databases">
        <title>Whole-genome analyses of novel actinobacteria.</title>
        <authorList>
            <person name="Sahin N."/>
        </authorList>
    </citation>
    <scope>NUCLEOTIDE SEQUENCE</scope>
    <source>
        <strain evidence="11">YC537</strain>
    </source>
</reference>
<evidence type="ECO:0000256" key="8">
    <source>
        <dbReference type="ARBA" id="ARBA00023012"/>
    </source>
</evidence>
<dbReference type="GO" id="GO:0016020">
    <property type="term" value="C:membrane"/>
    <property type="evidence" value="ECO:0007669"/>
    <property type="project" value="InterPro"/>
</dbReference>
<keyword evidence="7" id="KW-0067">ATP-binding</keyword>
<keyword evidence="9" id="KW-1133">Transmembrane helix</keyword>
<feature type="transmembrane region" description="Helical" evidence="9">
    <location>
        <begin position="40"/>
        <end position="59"/>
    </location>
</feature>
<evidence type="ECO:0000313" key="11">
    <source>
        <dbReference type="EMBL" id="NBE51456.1"/>
    </source>
</evidence>
<dbReference type="InterPro" id="IPR036890">
    <property type="entry name" value="HATPase_C_sf"/>
</dbReference>
<dbReference type="Gene3D" id="3.30.565.10">
    <property type="entry name" value="Histidine kinase-like ATPase, C-terminal domain"/>
    <property type="match status" value="1"/>
</dbReference>
<feature type="transmembrane region" description="Helical" evidence="9">
    <location>
        <begin position="152"/>
        <end position="170"/>
    </location>
</feature>
<dbReference type="InterPro" id="IPR050482">
    <property type="entry name" value="Sensor_HK_TwoCompSys"/>
</dbReference>
<feature type="transmembrane region" description="Helical" evidence="9">
    <location>
        <begin position="272"/>
        <end position="293"/>
    </location>
</feature>
<keyword evidence="5" id="KW-0547">Nucleotide-binding</keyword>
<dbReference type="Proteomes" id="UP000598297">
    <property type="component" value="Unassembled WGS sequence"/>
</dbReference>
<dbReference type="OrthoDB" id="5241729at2"/>
<dbReference type="InterPro" id="IPR011712">
    <property type="entry name" value="Sig_transdc_His_kin_sub3_dim/P"/>
</dbReference>
<dbReference type="GO" id="GO:0046983">
    <property type="term" value="F:protein dimerization activity"/>
    <property type="evidence" value="ECO:0007669"/>
    <property type="project" value="InterPro"/>
</dbReference>
<keyword evidence="3" id="KW-0597">Phosphoprotein</keyword>
<proteinExistence type="predicted"/>
<dbReference type="Gene3D" id="1.20.5.1930">
    <property type="match status" value="1"/>
</dbReference>
<dbReference type="EC" id="2.7.13.3" evidence="2"/>
<gene>
    <name evidence="11" type="ORF">GUY60_08450</name>
</gene>
<evidence type="ECO:0000256" key="1">
    <source>
        <dbReference type="ARBA" id="ARBA00000085"/>
    </source>
</evidence>
<evidence type="ECO:0000256" key="6">
    <source>
        <dbReference type="ARBA" id="ARBA00022777"/>
    </source>
</evidence>